<dbReference type="Gene3D" id="2.40.160.170">
    <property type="match status" value="1"/>
</dbReference>
<dbReference type="EMBL" id="AEJF01000084">
    <property type="protein sequence ID" value="KLU25890.1"/>
    <property type="molecule type" value="Genomic_DNA"/>
</dbReference>
<dbReference type="AlphaFoldDB" id="A0A0J1CZD6"/>
<dbReference type="PATRIC" id="fig|908627.4.peg.2760"/>
<evidence type="ECO:0000313" key="2">
    <source>
        <dbReference type="Proteomes" id="UP000035963"/>
    </source>
</evidence>
<accession>A0A0J1CZD6</accession>
<sequence length="206" mass="22099">MIAMLATDVAHAQEVYVHGGTLGAGIGAAYPFNSWSGVHAEVEGFGFSHSFTASGNQYDGHLSLKQGGLYLDLFPFPNSGFRVTGGALINGDELTAHAVPNADGNYKIGNDYVPAVGAAPSTTVRLPSVMPYLGVGYGHKPVSKGLGFMFDLGVAYGRPRVSYSVPAIYSQLTTQANIDQEEQNIANQVERYRWYPVVQLGVTYRF</sequence>
<dbReference type="RefSeq" id="WP_047846982.1">
    <property type="nucleotide sequence ID" value="NZ_AEJF01000084.1"/>
</dbReference>
<protein>
    <recommendedName>
        <fullName evidence="3">Outer membrane protein beta-barrel domain-containing protein</fullName>
    </recommendedName>
</protein>
<name>A0A0J1CZD6_9BURK</name>
<evidence type="ECO:0000313" key="1">
    <source>
        <dbReference type="EMBL" id="KLU25890.1"/>
    </source>
</evidence>
<keyword evidence="2" id="KW-1185">Reference proteome</keyword>
<reference evidence="1 2" key="1">
    <citation type="journal article" date="2015" name="Genome Announc.">
        <title>Draft Genome Sequence of Burkholderia sp. Strain PML1(12), an Ectomycorrhizosphere-Inhabiting Bacterium with Effective Mineral-Weathering Ability.</title>
        <authorList>
            <person name="Uroz S."/>
            <person name="Oger P."/>
        </authorList>
    </citation>
    <scope>NUCLEOTIDE SEQUENCE [LARGE SCALE GENOMIC DNA]</scope>
    <source>
        <strain evidence="2">PML1(12)</strain>
    </source>
</reference>
<comment type="caution">
    <text evidence="1">The sequence shown here is derived from an EMBL/GenBank/DDBJ whole genome shotgun (WGS) entry which is preliminary data.</text>
</comment>
<evidence type="ECO:0008006" key="3">
    <source>
        <dbReference type="Google" id="ProtNLM"/>
    </source>
</evidence>
<proteinExistence type="predicted"/>
<organism evidence="1 2">
    <name type="scientific">Caballeronia mineralivorans PML1(12)</name>
    <dbReference type="NCBI Taxonomy" id="908627"/>
    <lineage>
        <taxon>Bacteria</taxon>
        <taxon>Pseudomonadati</taxon>
        <taxon>Pseudomonadota</taxon>
        <taxon>Betaproteobacteria</taxon>
        <taxon>Burkholderiales</taxon>
        <taxon>Burkholderiaceae</taxon>
        <taxon>Caballeronia</taxon>
    </lineage>
</organism>
<gene>
    <name evidence="1" type="ORF">EOS_12430</name>
</gene>
<dbReference type="OrthoDB" id="517121at2"/>
<dbReference type="Proteomes" id="UP000035963">
    <property type="component" value="Unassembled WGS sequence"/>
</dbReference>